<keyword evidence="2" id="KW-1185">Reference proteome</keyword>
<protein>
    <submittedName>
        <fullName evidence="1">Uncharacterized protein</fullName>
    </submittedName>
</protein>
<gene>
    <name evidence="1" type="ORF">LOK49_LG03G00570</name>
</gene>
<organism evidence="1 2">
    <name type="scientific">Camellia lanceoleosa</name>
    <dbReference type="NCBI Taxonomy" id="1840588"/>
    <lineage>
        <taxon>Eukaryota</taxon>
        <taxon>Viridiplantae</taxon>
        <taxon>Streptophyta</taxon>
        <taxon>Embryophyta</taxon>
        <taxon>Tracheophyta</taxon>
        <taxon>Spermatophyta</taxon>
        <taxon>Magnoliopsida</taxon>
        <taxon>eudicotyledons</taxon>
        <taxon>Gunneridae</taxon>
        <taxon>Pentapetalae</taxon>
        <taxon>asterids</taxon>
        <taxon>Ericales</taxon>
        <taxon>Theaceae</taxon>
        <taxon>Camellia</taxon>
    </lineage>
</organism>
<comment type="caution">
    <text evidence="1">The sequence shown here is derived from an EMBL/GenBank/DDBJ whole genome shotgun (WGS) entry which is preliminary data.</text>
</comment>
<dbReference type="Proteomes" id="UP001060215">
    <property type="component" value="Chromosome 6"/>
</dbReference>
<accession>A0ACC0IAB0</accession>
<evidence type="ECO:0000313" key="1">
    <source>
        <dbReference type="EMBL" id="KAI8020886.1"/>
    </source>
</evidence>
<proteinExistence type="predicted"/>
<sequence length="509" mass="58555">MITFFATSLCIFLLFALLRFLHKVWWTPIRIQNFMASQGIKGPSYRFIHGSTKQISNMLEESESKPMEDISHHLFPRLLPHVYAWTQLYGKTYLNWHGPRAQLVVAEPSLVKEILNNKDGAYPKTKIDDYLKKLLGDGIVICEGEKWLKLRKIANHAFHGESLKEMVPEMVKSVQTMLERWRQHEGKEIEVYEEFRMLTSEIISRTAFGSSYLEGKNIFDMLMKLGVIVSRNELKISFPAIGKFVKSRDEIDSDKIEQEIRDSIIAMVKKRENKVITGETDSYGSDFLGSLLKVNHDANENNRISIDNIVDECKTFYIAGQETTNSSLAWSVLLLAIHTDWQDKARKEVLDLFGNQNPNLEGIARLKTVSMILNETMRLYTPVIHVIRKVEREVKLGKLNLPSNIDVTVPILALHHDPEIWGQDVHLFKPERFEEGVAKATKNIASFIPFSFGPRMCVGLNFANAESKIALSMILQRYKFTLSPTYVHWPIQMLTLRPQHGIQVIFHQL</sequence>
<reference evidence="1 2" key="1">
    <citation type="journal article" date="2022" name="Plant J.">
        <title>Chromosome-level genome of Camellia lanceoleosa provides a valuable resource for understanding genome evolution and self-incompatibility.</title>
        <authorList>
            <person name="Gong W."/>
            <person name="Xiao S."/>
            <person name="Wang L."/>
            <person name="Liao Z."/>
            <person name="Chang Y."/>
            <person name="Mo W."/>
            <person name="Hu G."/>
            <person name="Li W."/>
            <person name="Zhao G."/>
            <person name="Zhu H."/>
            <person name="Hu X."/>
            <person name="Ji K."/>
            <person name="Xiang X."/>
            <person name="Song Q."/>
            <person name="Yuan D."/>
            <person name="Jin S."/>
            <person name="Zhang L."/>
        </authorList>
    </citation>
    <scope>NUCLEOTIDE SEQUENCE [LARGE SCALE GENOMIC DNA]</scope>
    <source>
        <strain evidence="1">SQ_2022a</strain>
    </source>
</reference>
<dbReference type="EMBL" id="CM045763">
    <property type="protein sequence ID" value="KAI8020886.1"/>
    <property type="molecule type" value="Genomic_DNA"/>
</dbReference>
<name>A0ACC0IAB0_9ERIC</name>
<evidence type="ECO:0000313" key="2">
    <source>
        <dbReference type="Proteomes" id="UP001060215"/>
    </source>
</evidence>